<sequence>MKAIEFDSVTKTFPDGTVAVDKLSLGVENGETMALIGPSGCGKTTTLRLLAGLEDPTAGSIWLGESDVTRVAPANRNVAMMFQSDALYSHMSVRGNLSFGLKNRRRFWSRAFRSGSVDANSSPERIVEGIGSVAKRLGIEPLLDRKPHQLSGGERQRVALGRAMIRDPAAFLLDEPLSRLDARLAGELRIELRQVFRDLGKPVLYVTHDQREAMALADRLAVMDRGKVLQVGEPLEVYQRPVNLFVANFVGSVPVNVLPKALLASMLAPAGAEIFGFRAEHVGVSGKQEGAGGALSFRARVREVERLGDHALVYMDADELEGARLVARCDAETEFRPGDPIKASVDEERLMWFDASQQRIKSVAE</sequence>
<dbReference type="InterPro" id="IPR013611">
    <property type="entry name" value="Transp-assoc_OB_typ2"/>
</dbReference>
<dbReference type="PANTHER" id="PTHR43875">
    <property type="entry name" value="MALTODEXTRIN IMPORT ATP-BINDING PROTEIN MSMX"/>
    <property type="match status" value="1"/>
</dbReference>
<feature type="domain" description="ABC transporter" evidence="7">
    <location>
        <begin position="4"/>
        <end position="250"/>
    </location>
</feature>
<proteinExistence type="predicted"/>
<keyword evidence="2" id="KW-1003">Cell membrane</keyword>
<dbReference type="RefSeq" id="WP_075082653.1">
    <property type="nucleotide sequence ID" value="NZ_CP042912.1"/>
</dbReference>
<dbReference type="KEGG" id="mff:MFFC18_01630"/>
<accession>A0A5B9P6N4</accession>
<dbReference type="Gene3D" id="2.40.50.140">
    <property type="entry name" value="Nucleic acid-binding proteins"/>
    <property type="match status" value="1"/>
</dbReference>
<dbReference type="GO" id="GO:0055052">
    <property type="term" value="C:ATP-binding cassette (ABC) transporter complex, substrate-binding subunit-containing"/>
    <property type="evidence" value="ECO:0007669"/>
    <property type="project" value="TreeGrafter"/>
</dbReference>
<dbReference type="GO" id="GO:0016887">
    <property type="term" value="F:ATP hydrolysis activity"/>
    <property type="evidence" value="ECO:0007669"/>
    <property type="project" value="InterPro"/>
</dbReference>
<evidence type="ECO:0000313" key="9">
    <source>
        <dbReference type="Proteomes" id="UP000322214"/>
    </source>
</evidence>
<dbReference type="Proteomes" id="UP000322214">
    <property type="component" value="Chromosome"/>
</dbReference>
<organism evidence="8 9">
    <name type="scientific">Mariniblastus fucicola</name>
    <dbReference type="NCBI Taxonomy" id="980251"/>
    <lineage>
        <taxon>Bacteria</taxon>
        <taxon>Pseudomonadati</taxon>
        <taxon>Planctomycetota</taxon>
        <taxon>Planctomycetia</taxon>
        <taxon>Pirellulales</taxon>
        <taxon>Pirellulaceae</taxon>
        <taxon>Mariniblastus</taxon>
    </lineage>
</organism>
<gene>
    <name evidence="8" type="primary">sugC</name>
    <name evidence="8" type="ORF">MFFC18_01630</name>
</gene>
<evidence type="ECO:0000259" key="7">
    <source>
        <dbReference type="PROSITE" id="PS50893"/>
    </source>
</evidence>
<evidence type="ECO:0000256" key="5">
    <source>
        <dbReference type="ARBA" id="ARBA00022967"/>
    </source>
</evidence>
<dbReference type="InterPro" id="IPR017871">
    <property type="entry name" value="ABC_transporter-like_CS"/>
</dbReference>
<protein>
    <submittedName>
        <fullName evidence="8">Trehalose import ATP-binding protein SugC</fullName>
        <ecNumber evidence="8">3.6.3.-</ecNumber>
    </submittedName>
</protein>
<keyword evidence="9" id="KW-1185">Reference proteome</keyword>
<dbReference type="AlphaFoldDB" id="A0A5B9P6N4"/>
<keyword evidence="4 8" id="KW-0067">ATP-binding</keyword>
<dbReference type="STRING" id="980251.GCA_001642875_04668"/>
<dbReference type="InterPro" id="IPR003593">
    <property type="entry name" value="AAA+_ATPase"/>
</dbReference>
<dbReference type="EMBL" id="CP042912">
    <property type="protein sequence ID" value="QEG20316.1"/>
    <property type="molecule type" value="Genomic_DNA"/>
</dbReference>
<keyword evidence="8" id="KW-0378">Hydrolase</keyword>
<dbReference type="Pfam" id="PF08402">
    <property type="entry name" value="TOBE_2"/>
    <property type="match status" value="1"/>
</dbReference>
<keyword evidence="6" id="KW-0472">Membrane</keyword>
<dbReference type="InterPro" id="IPR047641">
    <property type="entry name" value="ABC_transpr_MalK/UgpC-like"/>
</dbReference>
<reference evidence="8 9" key="1">
    <citation type="submission" date="2019-08" db="EMBL/GenBank/DDBJ databases">
        <title>Deep-cultivation of Planctomycetes and their phenomic and genomic characterization uncovers novel biology.</title>
        <authorList>
            <person name="Wiegand S."/>
            <person name="Jogler M."/>
            <person name="Boedeker C."/>
            <person name="Pinto D."/>
            <person name="Vollmers J."/>
            <person name="Rivas-Marin E."/>
            <person name="Kohn T."/>
            <person name="Peeters S.H."/>
            <person name="Heuer A."/>
            <person name="Rast P."/>
            <person name="Oberbeckmann S."/>
            <person name="Bunk B."/>
            <person name="Jeske O."/>
            <person name="Meyerdierks A."/>
            <person name="Storesund J.E."/>
            <person name="Kallscheuer N."/>
            <person name="Luecker S."/>
            <person name="Lage O.M."/>
            <person name="Pohl T."/>
            <person name="Merkel B.J."/>
            <person name="Hornburger P."/>
            <person name="Mueller R.-W."/>
            <person name="Bruemmer F."/>
            <person name="Labrenz M."/>
            <person name="Spormann A.M."/>
            <person name="Op den Camp H."/>
            <person name="Overmann J."/>
            <person name="Amann R."/>
            <person name="Jetten M.S.M."/>
            <person name="Mascher T."/>
            <person name="Medema M.H."/>
            <person name="Devos D.P."/>
            <person name="Kaster A.-K."/>
            <person name="Ovreas L."/>
            <person name="Rohde M."/>
            <person name="Galperin M.Y."/>
            <person name="Jogler C."/>
        </authorList>
    </citation>
    <scope>NUCLEOTIDE SEQUENCE [LARGE SCALE GENOMIC DNA]</scope>
    <source>
        <strain evidence="8 9">FC18</strain>
    </source>
</reference>
<dbReference type="PANTHER" id="PTHR43875:SF15">
    <property type="entry name" value="TREHALOSE IMPORT ATP-BINDING PROTEIN SUGC"/>
    <property type="match status" value="1"/>
</dbReference>
<evidence type="ECO:0000256" key="1">
    <source>
        <dbReference type="ARBA" id="ARBA00022448"/>
    </source>
</evidence>
<evidence type="ECO:0000256" key="3">
    <source>
        <dbReference type="ARBA" id="ARBA00022741"/>
    </source>
</evidence>
<keyword evidence="1" id="KW-0813">Transport</keyword>
<dbReference type="OrthoDB" id="9790614at2"/>
<dbReference type="GO" id="GO:0005524">
    <property type="term" value="F:ATP binding"/>
    <property type="evidence" value="ECO:0007669"/>
    <property type="project" value="UniProtKB-KW"/>
</dbReference>
<keyword evidence="5" id="KW-1278">Translocase</keyword>
<dbReference type="SUPFAM" id="SSF52540">
    <property type="entry name" value="P-loop containing nucleoside triphosphate hydrolases"/>
    <property type="match status" value="1"/>
</dbReference>
<dbReference type="Gene3D" id="3.40.50.300">
    <property type="entry name" value="P-loop containing nucleotide triphosphate hydrolases"/>
    <property type="match status" value="1"/>
</dbReference>
<dbReference type="InterPro" id="IPR003439">
    <property type="entry name" value="ABC_transporter-like_ATP-bd"/>
</dbReference>
<dbReference type="EC" id="3.6.3.-" evidence="8"/>
<dbReference type="InterPro" id="IPR027417">
    <property type="entry name" value="P-loop_NTPase"/>
</dbReference>
<dbReference type="InterPro" id="IPR012340">
    <property type="entry name" value="NA-bd_OB-fold"/>
</dbReference>
<dbReference type="InterPro" id="IPR008995">
    <property type="entry name" value="Mo/tungstate-bd_C_term_dom"/>
</dbReference>
<evidence type="ECO:0000256" key="6">
    <source>
        <dbReference type="ARBA" id="ARBA00023136"/>
    </source>
</evidence>
<evidence type="ECO:0000256" key="2">
    <source>
        <dbReference type="ARBA" id="ARBA00022475"/>
    </source>
</evidence>
<dbReference type="SMART" id="SM00382">
    <property type="entry name" value="AAA"/>
    <property type="match status" value="1"/>
</dbReference>
<name>A0A5B9P6N4_9BACT</name>
<evidence type="ECO:0000256" key="4">
    <source>
        <dbReference type="ARBA" id="ARBA00022840"/>
    </source>
</evidence>
<dbReference type="PROSITE" id="PS00211">
    <property type="entry name" value="ABC_TRANSPORTER_1"/>
    <property type="match status" value="1"/>
</dbReference>
<evidence type="ECO:0000313" key="8">
    <source>
        <dbReference type="EMBL" id="QEG20316.1"/>
    </source>
</evidence>
<dbReference type="GO" id="GO:0140359">
    <property type="term" value="F:ABC-type transporter activity"/>
    <property type="evidence" value="ECO:0007669"/>
    <property type="project" value="UniProtKB-ARBA"/>
</dbReference>
<dbReference type="Pfam" id="PF00005">
    <property type="entry name" value="ABC_tran"/>
    <property type="match status" value="1"/>
</dbReference>
<dbReference type="PROSITE" id="PS50893">
    <property type="entry name" value="ABC_TRANSPORTER_2"/>
    <property type="match status" value="1"/>
</dbReference>
<dbReference type="SUPFAM" id="SSF50331">
    <property type="entry name" value="MOP-like"/>
    <property type="match status" value="1"/>
</dbReference>
<keyword evidence="3" id="KW-0547">Nucleotide-binding</keyword>
<dbReference type="FunFam" id="3.40.50.300:FF:000042">
    <property type="entry name" value="Maltose/maltodextrin ABC transporter, ATP-binding protein"/>
    <property type="match status" value="1"/>
</dbReference>